<dbReference type="PANTHER" id="PTHR30055">
    <property type="entry name" value="HTH-TYPE TRANSCRIPTIONAL REGULATOR RUTR"/>
    <property type="match status" value="1"/>
</dbReference>
<evidence type="ECO:0000256" key="1">
    <source>
        <dbReference type="ARBA" id="ARBA00023015"/>
    </source>
</evidence>
<dbReference type="PROSITE" id="PS50977">
    <property type="entry name" value="HTH_TETR_2"/>
    <property type="match status" value="1"/>
</dbReference>
<evidence type="ECO:0000313" key="6">
    <source>
        <dbReference type="EMBL" id="WEK04036.1"/>
    </source>
</evidence>
<evidence type="ECO:0000256" key="4">
    <source>
        <dbReference type="PROSITE-ProRule" id="PRU00335"/>
    </source>
</evidence>
<keyword evidence="2 4" id="KW-0238">DNA-binding</keyword>
<evidence type="ECO:0000259" key="5">
    <source>
        <dbReference type="PROSITE" id="PS50977"/>
    </source>
</evidence>
<dbReference type="InterPro" id="IPR050109">
    <property type="entry name" value="HTH-type_TetR-like_transc_reg"/>
</dbReference>
<dbReference type="PANTHER" id="PTHR30055:SF234">
    <property type="entry name" value="HTH-TYPE TRANSCRIPTIONAL REGULATOR BETI"/>
    <property type="match status" value="1"/>
</dbReference>
<keyword evidence="1" id="KW-0805">Transcription regulation</keyword>
<dbReference type="GO" id="GO:0003700">
    <property type="term" value="F:DNA-binding transcription factor activity"/>
    <property type="evidence" value="ECO:0007669"/>
    <property type="project" value="TreeGrafter"/>
</dbReference>
<dbReference type="InterPro" id="IPR001647">
    <property type="entry name" value="HTH_TetR"/>
</dbReference>
<keyword evidence="3" id="KW-0804">Transcription</keyword>
<feature type="domain" description="HTH tetR-type" evidence="5">
    <location>
        <begin position="14"/>
        <end position="74"/>
    </location>
</feature>
<dbReference type="Pfam" id="PF21351">
    <property type="entry name" value="TetR_C_41"/>
    <property type="match status" value="1"/>
</dbReference>
<dbReference type="Proteomes" id="UP001217476">
    <property type="component" value="Chromosome"/>
</dbReference>
<dbReference type="Pfam" id="PF00440">
    <property type="entry name" value="TetR_N"/>
    <property type="match status" value="1"/>
</dbReference>
<dbReference type="AlphaFoldDB" id="A0AAJ5VTS1"/>
<dbReference type="PRINTS" id="PR00455">
    <property type="entry name" value="HTHTETR"/>
</dbReference>
<sequence>MQVDVRRTQTERREQTQRVLIAAARKLFAEKGFAATSTPEIVAAAGVTRGALYHHYADKTALFAAVLEEEHALVAMRINAAAGQYDEPGPIKALLAGCDAFLDAMQDPGRRQIMLVDAPAVLGRAAVDAIDARHGKDTLICGLRDAMEAGVLRKLPVEALASLFSALFDRAALAAPDELGDYRKSIKALIRGLKA</sequence>
<evidence type="ECO:0000256" key="2">
    <source>
        <dbReference type="ARBA" id="ARBA00023125"/>
    </source>
</evidence>
<gene>
    <name evidence="6" type="ORF">P0Y65_17900</name>
</gene>
<name>A0AAJ5VTS1_9HYPH</name>
<evidence type="ECO:0000313" key="7">
    <source>
        <dbReference type="Proteomes" id="UP001217476"/>
    </source>
</evidence>
<feature type="DNA-binding region" description="H-T-H motif" evidence="4">
    <location>
        <begin position="37"/>
        <end position="56"/>
    </location>
</feature>
<evidence type="ECO:0000256" key="3">
    <source>
        <dbReference type="ARBA" id="ARBA00023163"/>
    </source>
</evidence>
<accession>A0AAJ5VTS1</accession>
<protein>
    <submittedName>
        <fullName evidence="6">Helix-turn-helix domain containing protein</fullName>
    </submittedName>
</protein>
<dbReference type="EMBL" id="CP119312">
    <property type="protein sequence ID" value="WEK04036.1"/>
    <property type="molecule type" value="Genomic_DNA"/>
</dbReference>
<dbReference type="Gene3D" id="1.10.357.10">
    <property type="entry name" value="Tetracycline Repressor, domain 2"/>
    <property type="match status" value="1"/>
</dbReference>
<proteinExistence type="predicted"/>
<dbReference type="InterPro" id="IPR009057">
    <property type="entry name" value="Homeodomain-like_sf"/>
</dbReference>
<dbReference type="SUPFAM" id="SSF46689">
    <property type="entry name" value="Homeodomain-like"/>
    <property type="match status" value="1"/>
</dbReference>
<reference evidence="6" key="1">
    <citation type="submission" date="2023-03" db="EMBL/GenBank/DDBJ databases">
        <title>Andean soil-derived lignocellulolytic bacterial consortium as a source of novel taxa and putative plastic-active enzymes.</title>
        <authorList>
            <person name="Diaz-Garcia L."/>
            <person name="Chuvochina M."/>
            <person name="Feuerriegel G."/>
            <person name="Bunk B."/>
            <person name="Sproer C."/>
            <person name="Streit W.R."/>
            <person name="Rodriguez L.M."/>
            <person name="Overmann J."/>
            <person name="Jimenez D.J."/>
        </authorList>
    </citation>
    <scope>NUCLEOTIDE SEQUENCE</scope>
    <source>
        <strain evidence="6">MAG 4196</strain>
    </source>
</reference>
<dbReference type="GO" id="GO:0000976">
    <property type="term" value="F:transcription cis-regulatory region binding"/>
    <property type="evidence" value="ECO:0007669"/>
    <property type="project" value="TreeGrafter"/>
</dbReference>
<dbReference type="InterPro" id="IPR049484">
    <property type="entry name" value="Rv0078-like_C"/>
</dbReference>
<organism evidence="6 7">
    <name type="scientific">Candidatus Devosia phytovorans</name>
    <dbReference type="NCBI Taxonomy" id="3121372"/>
    <lineage>
        <taxon>Bacteria</taxon>
        <taxon>Pseudomonadati</taxon>
        <taxon>Pseudomonadota</taxon>
        <taxon>Alphaproteobacteria</taxon>
        <taxon>Hyphomicrobiales</taxon>
        <taxon>Devosiaceae</taxon>
        <taxon>Devosia</taxon>
    </lineage>
</organism>